<gene>
    <name evidence="2" type="ORF">ASTO00021_LOCUS2707</name>
    <name evidence="3" type="ORF">ASTO00021_LOCUS2708</name>
</gene>
<name>A0A6S8A6G4_9STRA</name>
<evidence type="ECO:0000259" key="1">
    <source>
        <dbReference type="Pfam" id="PF25017"/>
    </source>
</evidence>
<organism evidence="3">
    <name type="scientific">Aplanochytrium stocchinoi</name>
    <dbReference type="NCBI Taxonomy" id="215587"/>
    <lineage>
        <taxon>Eukaryota</taxon>
        <taxon>Sar</taxon>
        <taxon>Stramenopiles</taxon>
        <taxon>Bigyra</taxon>
        <taxon>Labyrinthulomycetes</taxon>
        <taxon>Thraustochytrida</taxon>
        <taxon>Thraustochytriidae</taxon>
        <taxon>Aplanochytrium</taxon>
    </lineage>
</organism>
<dbReference type="AlphaFoldDB" id="A0A6S8A6G4"/>
<sequence>MARDRENGCGDPLPIPDSNRKDFTLLNLNLLLDKLTLVEGNDDAWMLATELKYTHNKSSNEILRILLQRESLLSEAGKIDVLENAYHDENSTVCTQCLGLVRRDRLHIHNSKWCPANAGNTQSQSTDMDMDNDMDLSYI</sequence>
<protein>
    <recommendedName>
        <fullName evidence="1">C2HC zinc finger plants domain-containing protein</fullName>
    </recommendedName>
</protein>
<accession>A0A6S8A6G4</accession>
<proteinExistence type="predicted"/>
<dbReference type="EMBL" id="HBIN01003880">
    <property type="protein sequence ID" value="CAE0432382.1"/>
    <property type="molecule type" value="Transcribed_RNA"/>
</dbReference>
<reference evidence="3" key="1">
    <citation type="submission" date="2021-01" db="EMBL/GenBank/DDBJ databases">
        <authorList>
            <person name="Corre E."/>
            <person name="Pelletier E."/>
            <person name="Niang G."/>
            <person name="Scheremetjew M."/>
            <person name="Finn R."/>
            <person name="Kale V."/>
            <person name="Holt S."/>
            <person name="Cochrane G."/>
            <person name="Meng A."/>
            <person name="Brown T."/>
            <person name="Cohen L."/>
        </authorList>
    </citation>
    <scope>NUCLEOTIDE SEQUENCE</scope>
    <source>
        <strain evidence="3">GSBS06</strain>
    </source>
</reference>
<dbReference type="Pfam" id="PF25017">
    <property type="entry name" value="zf-C2HC_3"/>
    <property type="match status" value="1"/>
</dbReference>
<dbReference type="EMBL" id="HBIN01003879">
    <property type="protein sequence ID" value="CAE0432381.1"/>
    <property type="molecule type" value="Transcribed_RNA"/>
</dbReference>
<evidence type="ECO:0000313" key="2">
    <source>
        <dbReference type="EMBL" id="CAE0432381.1"/>
    </source>
</evidence>
<dbReference type="InterPro" id="IPR056971">
    <property type="entry name" value="Znf-C2HC_3"/>
</dbReference>
<feature type="domain" description="C2HC zinc finger plants" evidence="1">
    <location>
        <begin position="70"/>
        <end position="115"/>
    </location>
</feature>
<evidence type="ECO:0000313" key="3">
    <source>
        <dbReference type="EMBL" id="CAE0432382.1"/>
    </source>
</evidence>